<dbReference type="CDD" id="cd05233">
    <property type="entry name" value="SDR_c"/>
    <property type="match status" value="1"/>
</dbReference>
<evidence type="ECO:0000313" key="4">
    <source>
        <dbReference type="EMBL" id="BCJ70018.1"/>
    </source>
</evidence>
<dbReference type="RefSeq" id="WP_212819667.1">
    <property type="nucleotide sequence ID" value="NZ_AP023359.1"/>
</dbReference>
<feature type="domain" description="Ketoreductase" evidence="3">
    <location>
        <begin position="16"/>
        <end position="204"/>
    </location>
</feature>
<accession>A0A810NDP9</accession>
<dbReference type="InterPro" id="IPR057326">
    <property type="entry name" value="KR_dom"/>
</dbReference>
<keyword evidence="2" id="KW-0560">Oxidoreductase</keyword>
<comment type="similarity">
    <text evidence="1">Belongs to the short-chain dehydrogenases/reductases (SDR) family.</text>
</comment>
<dbReference type="GO" id="GO:0016491">
    <property type="term" value="F:oxidoreductase activity"/>
    <property type="evidence" value="ECO:0007669"/>
    <property type="project" value="UniProtKB-KW"/>
</dbReference>
<evidence type="ECO:0000313" key="5">
    <source>
        <dbReference type="Proteomes" id="UP000680866"/>
    </source>
</evidence>
<organism evidence="4 5">
    <name type="scientific">Polymorphospora rubra</name>
    <dbReference type="NCBI Taxonomy" id="338584"/>
    <lineage>
        <taxon>Bacteria</taxon>
        <taxon>Bacillati</taxon>
        <taxon>Actinomycetota</taxon>
        <taxon>Actinomycetes</taxon>
        <taxon>Micromonosporales</taxon>
        <taxon>Micromonosporaceae</taxon>
        <taxon>Polymorphospora</taxon>
    </lineage>
</organism>
<dbReference type="InterPro" id="IPR002347">
    <property type="entry name" value="SDR_fam"/>
</dbReference>
<dbReference type="PRINTS" id="PR00080">
    <property type="entry name" value="SDRFAMILY"/>
</dbReference>
<dbReference type="InterPro" id="IPR020904">
    <property type="entry name" value="Sc_DH/Rdtase_CS"/>
</dbReference>
<dbReference type="KEGG" id="pry:Prubr_70390"/>
<protein>
    <submittedName>
        <fullName evidence="4">Beta-ketoacyl-ACP reductase</fullName>
    </submittedName>
</protein>
<dbReference type="Gene3D" id="3.40.50.720">
    <property type="entry name" value="NAD(P)-binding Rossmann-like Domain"/>
    <property type="match status" value="1"/>
</dbReference>
<reference evidence="4" key="1">
    <citation type="submission" date="2020-08" db="EMBL/GenBank/DDBJ databases">
        <title>Whole genome shotgun sequence of Polymorphospora rubra NBRC 101157.</title>
        <authorList>
            <person name="Komaki H."/>
            <person name="Tamura T."/>
        </authorList>
    </citation>
    <scope>NUCLEOTIDE SEQUENCE</scope>
    <source>
        <strain evidence="4">NBRC 101157</strain>
    </source>
</reference>
<evidence type="ECO:0000256" key="2">
    <source>
        <dbReference type="ARBA" id="ARBA00023002"/>
    </source>
</evidence>
<gene>
    <name evidence="4" type="ORF">Prubr_70390</name>
</gene>
<dbReference type="EMBL" id="AP023359">
    <property type="protein sequence ID" value="BCJ70018.1"/>
    <property type="molecule type" value="Genomic_DNA"/>
</dbReference>
<sequence>MTSSDDPFQLPGSASATVLVTGAGSGIGFACVRRLAAAGHRVALVDRDAAALAAAVDACARAADGRAGAVSGHRADLTDPAAAAAAVAAALEAHGDLSGVVNAAGAVRGGTVVDTTDDDWRWNLDTNVSTAFYVCRAALPHLVGRGGGAVVNVASLTALRPIPDRAAYAAAKGAVISFTRQLALEYGPHGVTANTVVPGAIRTPLLAARFDREPAVEAELAGRIPLRRTGEPDEVAGLVQLLVTGGCGYLTGQTLTVDGGLSLV</sequence>
<dbReference type="PRINTS" id="PR00081">
    <property type="entry name" value="GDHRDH"/>
</dbReference>
<dbReference type="PANTHER" id="PTHR43639:SF1">
    <property type="entry name" value="SHORT-CHAIN DEHYDROGENASE_REDUCTASE FAMILY PROTEIN"/>
    <property type="match status" value="1"/>
</dbReference>
<proteinExistence type="inferred from homology"/>
<dbReference type="FunFam" id="3.40.50.720:FF:000084">
    <property type="entry name" value="Short-chain dehydrogenase reductase"/>
    <property type="match status" value="1"/>
</dbReference>
<evidence type="ECO:0000256" key="1">
    <source>
        <dbReference type="ARBA" id="ARBA00006484"/>
    </source>
</evidence>
<dbReference type="SUPFAM" id="SSF51735">
    <property type="entry name" value="NAD(P)-binding Rossmann-fold domains"/>
    <property type="match status" value="1"/>
</dbReference>
<name>A0A810NDP9_9ACTN</name>
<keyword evidence="5" id="KW-1185">Reference proteome</keyword>
<dbReference type="PANTHER" id="PTHR43639">
    <property type="entry name" value="OXIDOREDUCTASE, SHORT-CHAIN DEHYDROGENASE/REDUCTASE FAMILY (AFU_ORTHOLOGUE AFUA_5G02870)"/>
    <property type="match status" value="1"/>
</dbReference>
<dbReference type="Pfam" id="PF13561">
    <property type="entry name" value="adh_short_C2"/>
    <property type="match status" value="1"/>
</dbReference>
<dbReference type="SMART" id="SM00822">
    <property type="entry name" value="PKS_KR"/>
    <property type="match status" value="1"/>
</dbReference>
<evidence type="ECO:0000259" key="3">
    <source>
        <dbReference type="SMART" id="SM00822"/>
    </source>
</evidence>
<dbReference type="PROSITE" id="PS00061">
    <property type="entry name" value="ADH_SHORT"/>
    <property type="match status" value="1"/>
</dbReference>
<dbReference type="Proteomes" id="UP000680866">
    <property type="component" value="Chromosome"/>
</dbReference>
<dbReference type="InterPro" id="IPR036291">
    <property type="entry name" value="NAD(P)-bd_dom_sf"/>
</dbReference>
<dbReference type="AlphaFoldDB" id="A0A810NDP9"/>